<gene>
    <name evidence="1" type="ORF">Cboi01_000576300</name>
</gene>
<dbReference type="EMBL" id="BSXV01004754">
    <property type="protein sequence ID" value="GMF01155.1"/>
    <property type="molecule type" value="Genomic_DNA"/>
</dbReference>
<protein>
    <submittedName>
        <fullName evidence="1">Unnamed protein product</fullName>
    </submittedName>
</protein>
<evidence type="ECO:0000313" key="2">
    <source>
        <dbReference type="Proteomes" id="UP001165101"/>
    </source>
</evidence>
<organism evidence="1 2">
    <name type="scientific">Candida boidinii</name>
    <name type="common">Yeast</name>
    <dbReference type="NCBI Taxonomy" id="5477"/>
    <lineage>
        <taxon>Eukaryota</taxon>
        <taxon>Fungi</taxon>
        <taxon>Dikarya</taxon>
        <taxon>Ascomycota</taxon>
        <taxon>Saccharomycotina</taxon>
        <taxon>Pichiomycetes</taxon>
        <taxon>Pichiales</taxon>
        <taxon>Pichiaceae</taxon>
        <taxon>Ogataea</taxon>
        <taxon>Ogataea/Candida clade</taxon>
    </lineage>
</organism>
<accession>A0ACB5U4N1</accession>
<comment type="caution">
    <text evidence="1">The sequence shown here is derived from an EMBL/GenBank/DDBJ whole genome shotgun (WGS) entry which is preliminary data.</text>
</comment>
<sequence>MSLKGYGKVLIDLSYLLTKREFKLGTPEKPFSDLGLLTYRNYWKFKILETLLIFKKKFYNNNNENSFPKISIDDLSNYTGMIYNDVIIGLEQLNCLIKLNGKYMIKINWNHLTKLFNDYNEKQIKRYGESNVITINDDNLIWKPILLGPSGGINTISKMILTNDSENTNNINNNNNNNNSSGTIINTSSKISPILNFLNDDVEDDNIIEDQIINKLISDNSNTNNNDNNTLNNNYEIVFPGMNNKEKLLELSKILINLEKKNSIKQQKFDQIESNSEIIEIDDEDEEDEDDEEENLEEDDHSSQQDEDYESFEDDYEDEDEEDPEEYYSE</sequence>
<reference evidence="1" key="1">
    <citation type="submission" date="2023-04" db="EMBL/GenBank/DDBJ databases">
        <title>Candida boidinii NBRC 1967.</title>
        <authorList>
            <person name="Ichikawa N."/>
            <person name="Sato H."/>
            <person name="Tonouchi N."/>
        </authorList>
    </citation>
    <scope>NUCLEOTIDE SEQUENCE</scope>
    <source>
        <strain evidence="1">NBRC 1967</strain>
    </source>
</reference>
<proteinExistence type="predicted"/>
<keyword evidence="2" id="KW-1185">Reference proteome</keyword>
<name>A0ACB5U4N1_CANBO</name>
<dbReference type="Proteomes" id="UP001165101">
    <property type="component" value="Unassembled WGS sequence"/>
</dbReference>
<evidence type="ECO:0000313" key="1">
    <source>
        <dbReference type="EMBL" id="GMF01155.1"/>
    </source>
</evidence>